<dbReference type="AlphaFoldDB" id="A0A1J1I363"/>
<keyword evidence="4 5" id="KW-0694">RNA-binding</keyword>
<sequence length="658" mass="73826">MAEGNGEIVDETTKKSEDRGDGEKTEDYPKLLEYGLDKKVAAKLDDIYKTGKLAHTELDERALDALKEFPVDGALNVLSQFLESNLEHVSNKSAYLCGVMKTYRQKSRASQQGIPTPAVPVTVKGPDEEKIKAILERTGYTLDVTTGQRKYGGPPPNWELAPPGNGCEVFCGKIPKDMYEDELIPLFEKCGTIWDLRLMMDPMTGTNRGYAFITFTSRDAAYNAVRELNDYEIRKGKKIGVTISFNNHRLFVGNIPKNRDRDEILEEFAKYAPGLMEVIIYSSPDDKKKNRGFCFLEYESHKAASLAKRRLGTGRIKVWSCDIIVDWADPQEEPDEGTMSKVKVLYVRNLTQEISEEKLKEQFENYGKVERVKKIKDYAFVHFEDRDNAVLAMRDLDGKDVGGSNIEVSLAKPPSDKKKKEEVLRARERRMMQMMQGRSGIVGMSPTSMMPPPLPPVGMSRAGTSTQPRIPLGRGPMARGDYDYDYDFYGFSDYRGGYNESYYDEYYRSFDGDQYPSYQTYDYARGSNAGGQRPGRQNSGVGHGRGIMVGHGQVAGHRGNNRKVDLHQRVGAQVATTGGQVHRGQIHRPNDRGIRARPLANTTAAAIGKRKFEGLGQQGDPKRRFGIGNGGSWGSQPLPQQPLNGAEQWYTDTYPTWS</sequence>
<keyword evidence="3" id="KW-0677">Repeat</keyword>
<dbReference type="CDD" id="cd12250">
    <property type="entry name" value="RRM2_hnRNPR_like"/>
    <property type="match status" value="1"/>
</dbReference>
<feature type="region of interest" description="Disordered" evidence="6">
    <location>
        <begin position="1"/>
        <end position="28"/>
    </location>
</feature>
<evidence type="ECO:0000256" key="2">
    <source>
        <dbReference type="ARBA" id="ARBA00022490"/>
    </source>
</evidence>
<evidence type="ECO:0000256" key="1">
    <source>
        <dbReference type="ARBA" id="ARBA00004496"/>
    </source>
</evidence>
<gene>
    <name evidence="8" type="ORF">CLUMA_CG008135</name>
</gene>
<evidence type="ECO:0000313" key="8">
    <source>
        <dbReference type="EMBL" id="CRK94635.1"/>
    </source>
</evidence>
<dbReference type="GO" id="GO:0005737">
    <property type="term" value="C:cytoplasm"/>
    <property type="evidence" value="ECO:0007669"/>
    <property type="project" value="UniProtKB-SubCell"/>
</dbReference>
<evidence type="ECO:0000259" key="7">
    <source>
        <dbReference type="PROSITE" id="PS50102"/>
    </source>
</evidence>
<dbReference type="FunFam" id="3.30.70.330:FF:000213">
    <property type="entry name" value="Uncharacterized protein, isoform R"/>
    <property type="match status" value="1"/>
</dbReference>
<dbReference type="InterPro" id="IPR006535">
    <property type="entry name" value="HnRNP_R/Q_splicing_fac"/>
</dbReference>
<dbReference type="InterPro" id="IPR012677">
    <property type="entry name" value="Nucleotide-bd_a/b_plait_sf"/>
</dbReference>
<evidence type="ECO:0000256" key="3">
    <source>
        <dbReference type="ARBA" id="ARBA00022737"/>
    </source>
</evidence>
<dbReference type="CDD" id="cd12249">
    <property type="entry name" value="RRM1_hnRNPR_like"/>
    <property type="match status" value="1"/>
</dbReference>
<organism evidence="8 9">
    <name type="scientific">Clunio marinus</name>
    <dbReference type="NCBI Taxonomy" id="568069"/>
    <lineage>
        <taxon>Eukaryota</taxon>
        <taxon>Metazoa</taxon>
        <taxon>Ecdysozoa</taxon>
        <taxon>Arthropoda</taxon>
        <taxon>Hexapoda</taxon>
        <taxon>Insecta</taxon>
        <taxon>Pterygota</taxon>
        <taxon>Neoptera</taxon>
        <taxon>Endopterygota</taxon>
        <taxon>Diptera</taxon>
        <taxon>Nematocera</taxon>
        <taxon>Chironomoidea</taxon>
        <taxon>Chironomidae</taxon>
        <taxon>Clunio</taxon>
    </lineage>
</organism>
<dbReference type="EMBL" id="CVRI01000039">
    <property type="protein sequence ID" value="CRK94635.1"/>
    <property type="molecule type" value="Genomic_DNA"/>
</dbReference>
<dbReference type="InterPro" id="IPR041337">
    <property type="entry name" value="hnRNP_Q_AcD"/>
</dbReference>
<dbReference type="GO" id="GO:0003723">
    <property type="term" value="F:RNA binding"/>
    <property type="evidence" value="ECO:0007669"/>
    <property type="project" value="UniProtKB-UniRule"/>
</dbReference>
<feature type="region of interest" description="Disordered" evidence="6">
    <location>
        <begin position="614"/>
        <end position="658"/>
    </location>
</feature>
<dbReference type="SMART" id="SM00360">
    <property type="entry name" value="RRM"/>
    <property type="match status" value="3"/>
</dbReference>
<dbReference type="InterPro" id="IPR035979">
    <property type="entry name" value="RBD_domain_sf"/>
</dbReference>
<dbReference type="PROSITE" id="PS50102">
    <property type="entry name" value="RRM"/>
    <property type="match status" value="3"/>
</dbReference>
<dbReference type="NCBIfam" id="TIGR01648">
    <property type="entry name" value="hnRNP-R-Q"/>
    <property type="match status" value="1"/>
</dbReference>
<accession>A0A1J1I363</accession>
<dbReference type="Gene3D" id="3.30.70.330">
    <property type="match status" value="3"/>
</dbReference>
<feature type="domain" description="RRM" evidence="7">
    <location>
        <begin position="343"/>
        <end position="413"/>
    </location>
</feature>
<dbReference type="FunFam" id="3.30.70.330:FF:000024">
    <property type="entry name" value="Heterogeneous nuclear ribonucleoprotein q isoform"/>
    <property type="match status" value="1"/>
</dbReference>
<dbReference type="Pfam" id="PF00076">
    <property type="entry name" value="RRM_1"/>
    <property type="match status" value="3"/>
</dbReference>
<dbReference type="SUPFAM" id="SSF54928">
    <property type="entry name" value="RNA-binding domain, RBD"/>
    <property type="match status" value="3"/>
</dbReference>
<keyword evidence="2" id="KW-0963">Cytoplasm</keyword>
<feature type="compositionally biased region" description="Basic and acidic residues" evidence="6">
    <location>
        <begin position="11"/>
        <end position="28"/>
    </location>
</feature>
<dbReference type="CDD" id="cd12251">
    <property type="entry name" value="RRM3_hnRNPR_like"/>
    <property type="match status" value="1"/>
</dbReference>
<dbReference type="Pfam" id="PF18360">
    <property type="entry name" value="hnRNP_Q_AcD"/>
    <property type="match status" value="1"/>
</dbReference>
<dbReference type="STRING" id="568069.A0A1J1I363"/>
<feature type="compositionally biased region" description="Polar residues" evidence="6">
    <location>
        <begin position="634"/>
        <end position="643"/>
    </location>
</feature>
<comment type="subcellular location">
    <subcellularLocation>
        <location evidence="1">Cytoplasm</location>
    </subcellularLocation>
</comment>
<dbReference type="FunFam" id="3.30.70.330:FF:000175">
    <property type="entry name" value="Heterogeneous nuclear ribonucleoprotein Q"/>
    <property type="match status" value="1"/>
</dbReference>
<reference evidence="8 9" key="1">
    <citation type="submission" date="2015-04" db="EMBL/GenBank/DDBJ databases">
        <authorList>
            <person name="Syromyatnikov M.Y."/>
            <person name="Popov V.N."/>
        </authorList>
    </citation>
    <scope>NUCLEOTIDE SEQUENCE [LARGE SCALE GENOMIC DNA]</scope>
</reference>
<name>A0A1J1I363_9DIPT</name>
<dbReference type="InterPro" id="IPR000504">
    <property type="entry name" value="RRM_dom"/>
</dbReference>
<dbReference type="PANTHER" id="PTHR21245">
    <property type="entry name" value="HETEROGENEOUS NUCLEAR RIBONUCLEOPROTEIN"/>
    <property type="match status" value="1"/>
</dbReference>
<evidence type="ECO:0000256" key="4">
    <source>
        <dbReference type="ARBA" id="ARBA00022884"/>
    </source>
</evidence>
<feature type="domain" description="RRM" evidence="7">
    <location>
        <begin position="248"/>
        <end position="330"/>
    </location>
</feature>
<proteinExistence type="predicted"/>
<dbReference type="Proteomes" id="UP000183832">
    <property type="component" value="Unassembled WGS sequence"/>
</dbReference>
<evidence type="ECO:0000313" key="9">
    <source>
        <dbReference type="Proteomes" id="UP000183832"/>
    </source>
</evidence>
<keyword evidence="9" id="KW-1185">Reference proteome</keyword>
<protein>
    <submittedName>
        <fullName evidence="8">CLUMA_CG008135, isoform A</fullName>
    </submittedName>
</protein>
<feature type="domain" description="RRM" evidence="7">
    <location>
        <begin position="167"/>
        <end position="246"/>
    </location>
</feature>
<dbReference type="CDD" id="cd21065">
    <property type="entry name" value="NURR_Syncrip-like"/>
    <property type="match status" value="1"/>
</dbReference>
<evidence type="ECO:0000256" key="6">
    <source>
        <dbReference type="SAM" id="MobiDB-lite"/>
    </source>
</evidence>
<evidence type="ECO:0000256" key="5">
    <source>
        <dbReference type="PROSITE-ProRule" id="PRU00176"/>
    </source>
</evidence>
<dbReference type="OrthoDB" id="3800936at2759"/>